<comment type="subcellular location">
    <subcellularLocation>
        <location evidence="1">Cell membrane</location>
        <topology evidence="1">Multi-pass membrane protein</topology>
    </subcellularLocation>
</comment>
<evidence type="ECO:0000256" key="6">
    <source>
        <dbReference type="SAM" id="Phobius"/>
    </source>
</evidence>
<evidence type="ECO:0000313" key="10">
    <source>
        <dbReference type="Proteomes" id="UP000585258"/>
    </source>
</evidence>
<keyword evidence="5 6" id="KW-0472">Membrane</keyword>
<evidence type="ECO:0000313" key="7">
    <source>
        <dbReference type="EMBL" id="MBB6714205.1"/>
    </source>
</evidence>
<dbReference type="Pfam" id="PF03899">
    <property type="entry name" value="ATP-synt_I"/>
    <property type="match status" value="1"/>
</dbReference>
<feature type="transmembrane region" description="Helical" evidence="6">
    <location>
        <begin position="95"/>
        <end position="114"/>
    </location>
</feature>
<organism evidence="8 9">
    <name type="scientific">Clostridium gasigenes</name>
    <dbReference type="NCBI Taxonomy" id="94869"/>
    <lineage>
        <taxon>Bacteria</taxon>
        <taxon>Bacillati</taxon>
        <taxon>Bacillota</taxon>
        <taxon>Clostridia</taxon>
        <taxon>Eubacteriales</taxon>
        <taxon>Clostridiaceae</taxon>
        <taxon>Clostridium</taxon>
    </lineage>
</organism>
<evidence type="ECO:0000256" key="3">
    <source>
        <dbReference type="ARBA" id="ARBA00022692"/>
    </source>
</evidence>
<dbReference type="Proteomes" id="UP000585258">
    <property type="component" value="Unassembled WGS sequence"/>
</dbReference>
<dbReference type="OrthoDB" id="1910894at2"/>
<dbReference type="InterPro" id="IPR005598">
    <property type="entry name" value="ATP_synth_I"/>
</dbReference>
<sequence>MSKDVNKFLNEMIKYDLYGGIILSLILSITVNTKFSIIYFLGIIVSLANFFIGGKIMKNMLEKKRGGMLFPISGLIRILIIVGIAVLFMSKLINLIAYITGYISHFVFLTIYWVKSEKGSD</sequence>
<evidence type="ECO:0008006" key="11">
    <source>
        <dbReference type="Google" id="ProtNLM"/>
    </source>
</evidence>
<evidence type="ECO:0000256" key="4">
    <source>
        <dbReference type="ARBA" id="ARBA00022989"/>
    </source>
</evidence>
<dbReference type="AlphaFoldDB" id="A0A1H0RUD1"/>
<dbReference type="GO" id="GO:0005886">
    <property type="term" value="C:plasma membrane"/>
    <property type="evidence" value="ECO:0007669"/>
    <property type="project" value="UniProtKB-SubCell"/>
</dbReference>
<dbReference type="EMBL" id="JACKWY010000003">
    <property type="protein sequence ID" value="MBB6714205.1"/>
    <property type="molecule type" value="Genomic_DNA"/>
</dbReference>
<dbReference type="Proteomes" id="UP000198597">
    <property type="component" value="Unassembled WGS sequence"/>
</dbReference>
<evidence type="ECO:0000256" key="5">
    <source>
        <dbReference type="ARBA" id="ARBA00023136"/>
    </source>
</evidence>
<feature type="transmembrane region" description="Helical" evidence="6">
    <location>
        <begin position="12"/>
        <end position="31"/>
    </location>
</feature>
<keyword evidence="4 6" id="KW-1133">Transmembrane helix</keyword>
<name>A0A1H0RUD1_9CLOT</name>
<evidence type="ECO:0000256" key="1">
    <source>
        <dbReference type="ARBA" id="ARBA00004651"/>
    </source>
</evidence>
<keyword evidence="2" id="KW-1003">Cell membrane</keyword>
<evidence type="ECO:0000313" key="9">
    <source>
        <dbReference type="Proteomes" id="UP000198597"/>
    </source>
</evidence>
<accession>A0A1H0RUD1</accession>
<reference evidence="7 10" key="2">
    <citation type="submission" date="2020-08" db="EMBL/GenBank/DDBJ databases">
        <title>Clostridia isolated from Swiss meat.</title>
        <authorList>
            <person name="Wambui J."/>
            <person name="Stevens M.J.A."/>
            <person name="Stephan R."/>
        </authorList>
    </citation>
    <scope>NUCLEOTIDE SEQUENCE [LARGE SCALE GENOMIC DNA]</scope>
    <source>
        <strain evidence="7 10">CM001</strain>
    </source>
</reference>
<keyword evidence="3 6" id="KW-0812">Transmembrane</keyword>
<evidence type="ECO:0000256" key="2">
    <source>
        <dbReference type="ARBA" id="ARBA00022475"/>
    </source>
</evidence>
<reference evidence="8 9" key="1">
    <citation type="submission" date="2016-10" db="EMBL/GenBank/DDBJ databases">
        <authorList>
            <person name="de Groot N.N."/>
        </authorList>
    </citation>
    <scope>NUCLEOTIDE SEQUENCE [LARGE SCALE GENOMIC DNA]</scope>
    <source>
        <strain evidence="8 9">DSM 12272</strain>
    </source>
</reference>
<protein>
    <recommendedName>
        <fullName evidence="11">ATP synthase I chain</fullName>
    </recommendedName>
</protein>
<evidence type="ECO:0000313" key="8">
    <source>
        <dbReference type="EMBL" id="SDP33172.1"/>
    </source>
</evidence>
<dbReference type="RefSeq" id="WP_089968323.1">
    <property type="nucleotide sequence ID" value="NZ_FNJM01000004.1"/>
</dbReference>
<keyword evidence="9" id="KW-1185">Reference proteome</keyword>
<gene>
    <name evidence="7" type="ORF">H7E68_05575</name>
    <name evidence="8" type="ORF">SAMN04488529_10413</name>
</gene>
<dbReference type="EMBL" id="FNJM01000004">
    <property type="protein sequence ID" value="SDP33172.1"/>
    <property type="molecule type" value="Genomic_DNA"/>
</dbReference>
<feature type="transmembrane region" description="Helical" evidence="6">
    <location>
        <begin position="69"/>
        <end position="89"/>
    </location>
</feature>
<proteinExistence type="predicted"/>
<feature type="transmembrane region" description="Helical" evidence="6">
    <location>
        <begin position="37"/>
        <end position="57"/>
    </location>
</feature>
<dbReference type="STRING" id="94869.SAMN04488529_10413"/>